<dbReference type="EMBL" id="JAVDTF010000001">
    <property type="protein sequence ID" value="MDR6783419.1"/>
    <property type="molecule type" value="Genomic_DNA"/>
</dbReference>
<protein>
    <submittedName>
        <fullName evidence="1">TonB-linked SusC/RagA family outer membrane protein</fullName>
    </submittedName>
</protein>
<organism evidence="1 2">
    <name type="scientific">Pedobacter africanus</name>
    <dbReference type="NCBI Taxonomy" id="151894"/>
    <lineage>
        <taxon>Bacteria</taxon>
        <taxon>Pseudomonadati</taxon>
        <taxon>Bacteroidota</taxon>
        <taxon>Sphingobacteriia</taxon>
        <taxon>Sphingobacteriales</taxon>
        <taxon>Sphingobacteriaceae</taxon>
        <taxon>Pedobacter</taxon>
    </lineage>
</organism>
<gene>
    <name evidence="1" type="ORF">J2X78_001971</name>
</gene>
<sequence length="1186" mass="132678">MRLTTIILFMAILQVSAGSYAQRITLSERNAKLVSVFDQISKQTGYDFFVSDETLKHAKPVNINIKNAELKTALEKILENQPFEYTIGNKTVLIREKSPSFIDKLIAAFKDIDVRARVIDEKGDALAGAIVRIKETKRFTIANDRGEFYIPKVDENAVLVINYLGYQAKEVRAGAVLGSITMVRISSKLEEVGIVVNTGYQKIKKDQLTGAASTVNEETYKQREAITGNFLESLEGKVPGLVYNGQTGELTIRGVSTFDAVKQPLIVLDGFPTEIDLRTINPNDIVSVSVLRDAAAASIYGVRASNGVIIVETRRGKSGKPLFNLNSSVAFQARPDFSYLKYIRADEFVQLQRENFYISKPSTSIYDLGYYKMNPAQEILFKGPRTGVANPVLSQQQVDQQLTALGAYDNLADYERLFYRQRQTQNINLDVSGGNDISTYFIGMNYIGENLANRGSDNKQFNLNMANTIKFSKRFNFDFRGTYTNSTNKSANTPGYGDFFPYERLTDENGNALPVTLGPGRDFLSNAILNATNETNKATGLYDLLYYPYRELASNSNTVKSAAVKLQGRLNAKITDWLNADLGGNYENQQMLTDRLQTEDAFAARLLINSMALKDLATGKALFNNMPKGNILRKNTQKLINYTLRGQLNFNHNFDGGNHSISGILGLEQKKTMNDGYTTSFFGYDGQSLIVKPINMGALNATVTPAFNVGMMAGGARFSSTNYFGETSTDRRFMSYYGQGTYIYKSKYVATGSFRIDKSNLFGVDPKYRNKPLWSAGLNWRLGEEDFIKKYSWIDQLQLRAATGFNGNVPNSNNGAFLILNSALNTTFSTPLTYNEVLTPENQSLRWETTQNYNFGLDYSFIKNRISGSVDYYIKRTKDVFGKFDADPTTGFNQYDANTASIENRGLELLVNSINLKRNKFEWRTQLTASFNYNKVLAVKATEFANSQQIASATTPVKGLPIGALYSYNYGGLNRMGQPYVLDKAGNQKVLSLFSFGSGIVDVTKDDLFYSGTTTPKYVLGFNNQFSLGAFDLSFLLMYYGGHVMRVEQPNPNNITFSAFPLQGAANFWRKPGDEQNTIIPGYTGASSLAPGYYSSTALYGYQYAAQFVRKADYIRLRDVVLTYRAKAKFLDRAGLRNTQRRFQAQNPFRYTFSGNDIDPDAIDRVSGVRRLEIQPLYSLTFSTNF</sequence>
<keyword evidence="2" id="KW-1185">Reference proteome</keyword>
<evidence type="ECO:0000313" key="1">
    <source>
        <dbReference type="EMBL" id="MDR6783419.1"/>
    </source>
</evidence>
<comment type="caution">
    <text evidence="1">The sequence shown here is derived from an EMBL/GenBank/DDBJ whole genome shotgun (WGS) entry which is preliminary data.</text>
</comment>
<dbReference type="Proteomes" id="UP001246858">
    <property type="component" value="Unassembled WGS sequence"/>
</dbReference>
<evidence type="ECO:0000313" key="2">
    <source>
        <dbReference type="Proteomes" id="UP001246858"/>
    </source>
</evidence>
<reference evidence="1" key="1">
    <citation type="submission" date="2023-07" db="EMBL/GenBank/DDBJ databases">
        <title>Sorghum-associated microbial communities from plants grown in Nebraska, USA.</title>
        <authorList>
            <person name="Schachtman D."/>
        </authorList>
    </citation>
    <scope>NUCLEOTIDE SEQUENCE</scope>
    <source>
        <strain evidence="1">2697</strain>
    </source>
</reference>
<name>A0ACC6KW86_9SPHI</name>
<accession>A0ACC6KW86</accession>
<proteinExistence type="predicted"/>